<evidence type="ECO:0000313" key="2">
    <source>
        <dbReference type="Proteomes" id="UP000184301"/>
    </source>
</evidence>
<gene>
    <name evidence="1" type="ORF">SAMN02745243_04178</name>
</gene>
<dbReference type="AlphaFoldDB" id="A0A1M6X9G5"/>
<dbReference type="OrthoDB" id="5751230at2"/>
<name>A0A1M6X9G5_9FIRM</name>
<organism evidence="1 2">
    <name type="scientific">Hespellia stercorisuis DSM 15480</name>
    <dbReference type="NCBI Taxonomy" id="1121950"/>
    <lineage>
        <taxon>Bacteria</taxon>
        <taxon>Bacillati</taxon>
        <taxon>Bacillota</taxon>
        <taxon>Clostridia</taxon>
        <taxon>Lachnospirales</taxon>
        <taxon>Lachnospiraceae</taxon>
        <taxon>Hespellia</taxon>
    </lineage>
</organism>
<proteinExistence type="predicted"/>
<dbReference type="STRING" id="1121950.SAMN02745243_04178"/>
<dbReference type="EMBL" id="FQZY01000145">
    <property type="protein sequence ID" value="SHL02617.1"/>
    <property type="molecule type" value="Genomic_DNA"/>
</dbReference>
<reference evidence="1 2" key="1">
    <citation type="submission" date="2016-11" db="EMBL/GenBank/DDBJ databases">
        <authorList>
            <person name="Jaros S."/>
            <person name="Januszkiewicz K."/>
            <person name="Wedrychowicz H."/>
        </authorList>
    </citation>
    <scope>NUCLEOTIDE SEQUENCE [LARGE SCALE GENOMIC DNA]</scope>
    <source>
        <strain evidence="1 2">DSM 15480</strain>
    </source>
</reference>
<sequence length="495" mass="57325">MLPVNCGSHTDYQNFIFENLRKYYPNPDSIARSTWDIIDRFWNLDLSFTDEFMKPKYSVFGPKPRTPSCMQRSYLLSIDFKVSSVTDWAAQLKINPLYALLSGFEFGDTPGVGTFYDFFSRLWDHDENHLSPHIHPLKIKVKKPKKKGTKADSVEKVTVEQLLPELENTTFLIDDQPYGSLFQLYKAEFLETSVSKGLIDTTDLALAGDGTPVVTSHRERKHRVCDCASKGITDCKCDRYFSQPDCDIGWDSSRDCWYHGYDLYMNVDSKSDLPIFPLLHPASKHDSHGFLHNFFRLKSFLPHYNVIKLLLDSAHDAMPYYRYCKRANITPFIDLNGKGGRPPVYKNDFTIDKDGVPICQAGFRMHRDGVELAKGRSKFKCPKISRKNGCIYCTCDNPCSDAKYGRTVHLIMNDNPRLFNNPPRSSKEWKLEYNARTSAERSNKREKLDFKLEDGRHRSSKMWYCRLYHILMLQHLDAWDMPFESTLKKLILQAA</sequence>
<accession>A0A1M6X9G5</accession>
<dbReference type="Proteomes" id="UP000184301">
    <property type="component" value="Unassembled WGS sequence"/>
</dbReference>
<evidence type="ECO:0008006" key="3">
    <source>
        <dbReference type="Google" id="ProtNLM"/>
    </source>
</evidence>
<protein>
    <recommendedName>
        <fullName evidence="3">Transposase DDE domain-containing protein</fullName>
    </recommendedName>
</protein>
<evidence type="ECO:0000313" key="1">
    <source>
        <dbReference type="EMBL" id="SHL02617.1"/>
    </source>
</evidence>
<keyword evidence="2" id="KW-1185">Reference proteome</keyword>
<dbReference type="RefSeq" id="WP_073113370.1">
    <property type="nucleotide sequence ID" value="NZ_FQZY01000145.1"/>
</dbReference>